<dbReference type="InterPro" id="IPR000719">
    <property type="entry name" value="Prot_kinase_dom"/>
</dbReference>
<proteinExistence type="predicted"/>
<evidence type="ECO:0000313" key="2">
    <source>
        <dbReference type="EMBL" id="AHH01695.1"/>
    </source>
</evidence>
<reference evidence="2 3" key="1">
    <citation type="journal article" date="2014" name="Proc. Natl. Acad. Sci. U.S.A.">
        <title>Thirty-thousand-year-old distant relative of giant icosahedral DNA viruses with a pandoravirus morphology.</title>
        <authorList>
            <person name="Legendre M."/>
            <person name="Bartoli J."/>
            <person name="Shmakova L."/>
            <person name="Jeudy S."/>
            <person name="Labadie K."/>
            <person name="Adrait A."/>
            <person name="Lescot M."/>
            <person name="Poirot O."/>
            <person name="Bertaux L."/>
            <person name="Bruley C."/>
            <person name="Coute Y."/>
            <person name="Rivkina E."/>
            <person name="Abergel C."/>
            <person name="Claverie J.M."/>
        </authorList>
    </citation>
    <scope>NUCLEOTIDE SEQUENCE [LARGE SCALE GENOMIC DNA]</scope>
    <source>
        <strain evidence="2">P1084-T</strain>
    </source>
</reference>
<keyword evidence="2" id="KW-0808">Transferase</keyword>
<name>W5SAB4_9VIRU</name>
<keyword evidence="3" id="KW-1185">Reference proteome</keyword>
<dbReference type="Pfam" id="PF01636">
    <property type="entry name" value="APH"/>
    <property type="match status" value="1"/>
</dbReference>
<dbReference type="InterPro" id="IPR002575">
    <property type="entry name" value="Aminoglycoside_PTrfase"/>
</dbReference>
<evidence type="ECO:0000259" key="1">
    <source>
        <dbReference type="PROSITE" id="PS50011"/>
    </source>
</evidence>
<dbReference type="GeneID" id="18266156"/>
<dbReference type="RefSeq" id="YP_009001030.1">
    <property type="nucleotide sequence ID" value="NC_023423.1"/>
</dbReference>
<protein>
    <submittedName>
        <fullName evidence="2">Ser/Thr protein kinase</fullName>
    </submittedName>
</protein>
<dbReference type="InterPro" id="IPR011009">
    <property type="entry name" value="Kinase-like_dom_sf"/>
</dbReference>
<dbReference type="Gene3D" id="1.10.510.10">
    <property type="entry name" value="Transferase(Phosphotransferase) domain 1"/>
    <property type="match status" value="1"/>
</dbReference>
<feature type="domain" description="Protein kinase" evidence="1">
    <location>
        <begin position="1"/>
        <end position="209"/>
    </location>
</feature>
<gene>
    <name evidence="2" type="ORF">pv_128</name>
</gene>
<dbReference type="EMBL" id="KF740664">
    <property type="protein sequence ID" value="AHH01695.1"/>
    <property type="molecule type" value="Genomic_DNA"/>
</dbReference>
<evidence type="ECO:0000313" key="3">
    <source>
        <dbReference type="Proteomes" id="UP000202176"/>
    </source>
</evidence>
<dbReference type="Proteomes" id="UP000202176">
    <property type="component" value="Segment"/>
</dbReference>
<dbReference type="OrthoDB" id="13918at10239"/>
<dbReference type="PROSITE" id="PS50011">
    <property type="entry name" value="PROTEIN_KINASE_DOM"/>
    <property type="match status" value="1"/>
</dbReference>
<sequence>MKTYNLVFGPGRKISFRGELDFSLKCKVLRCLMKELSESSFVSEQSEVPNTYFKWKVSLDKEKFEKEILAYSILQDVEFVPKMLSFGSKTYWLKEEGKNACEDFFFTWILFEKCGHSIGKVFLEGLEGDIISGLDSMTVLKNRTVFERWFPPERIPKRFLNQIERILVRLLEKGICHEDVHPGNFLIDREGKIWIIDFEFWSKVIPFQF</sequence>
<dbReference type="SUPFAM" id="SSF56112">
    <property type="entry name" value="Protein kinase-like (PK-like)"/>
    <property type="match status" value="1"/>
</dbReference>
<organism evidence="2 3">
    <name type="scientific">Pithovirus sibericum</name>
    <dbReference type="NCBI Taxonomy" id="1450746"/>
    <lineage>
        <taxon>Viruses</taxon>
        <taxon>Pithoviruses</taxon>
        <taxon>Orthopithovirinae</taxon>
        <taxon>Alphapithovirus</taxon>
        <taxon>Alphapithovirus sibericum</taxon>
    </lineage>
</organism>
<dbReference type="GO" id="GO:0004672">
    <property type="term" value="F:protein kinase activity"/>
    <property type="evidence" value="ECO:0007669"/>
    <property type="project" value="InterPro"/>
</dbReference>
<accession>W5SAB4</accession>
<dbReference type="KEGG" id="vg:18266156"/>
<keyword evidence="2" id="KW-0418">Kinase</keyword>
<dbReference type="GO" id="GO:0005524">
    <property type="term" value="F:ATP binding"/>
    <property type="evidence" value="ECO:0007669"/>
    <property type="project" value="InterPro"/>
</dbReference>